<keyword evidence="1" id="KW-0812">Transmembrane</keyword>
<keyword evidence="1" id="KW-0472">Membrane</keyword>
<feature type="transmembrane region" description="Helical" evidence="1">
    <location>
        <begin position="6"/>
        <end position="25"/>
    </location>
</feature>
<protein>
    <recommendedName>
        <fullName evidence="4">Phage holin family protein</fullName>
    </recommendedName>
</protein>
<evidence type="ECO:0000256" key="1">
    <source>
        <dbReference type="SAM" id="Phobius"/>
    </source>
</evidence>
<evidence type="ECO:0000313" key="2">
    <source>
        <dbReference type="EMBL" id="CAL1529005.1"/>
    </source>
</evidence>
<keyword evidence="1" id="KW-1133">Transmembrane helix</keyword>
<gene>
    <name evidence="2" type="ORF">GSLYS_00003175001</name>
</gene>
<evidence type="ECO:0008006" key="4">
    <source>
        <dbReference type="Google" id="ProtNLM"/>
    </source>
</evidence>
<feature type="transmembrane region" description="Helical" evidence="1">
    <location>
        <begin position="37"/>
        <end position="61"/>
    </location>
</feature>
<organism evidence="2 3">
    <name type="scientific">Lymnaea stagnalis</name>
    <name type="common">Great pond snail</name>
    <name type="synonym">Helix stagnalis</name>
    <dbReference type="NCBI Taxonomy" id="6523"/>
    <lineage>
        <taxon>Eukaryota</taxon>
        <taxon>Metazoa</taxon>
        <taxon>Spiralia</taxon>
        <taxon>Lophotrochozoa</taxon>
        <taxon>Mollusca</taxon>
        <taxon>Gastropoda</taxon>
        <taxon>Heterobranchia</taxon>
        <taxon>Euthyneura</taxon>
        <taxon>Panpulmonata</taxon>
        <taxon>Hygrophila</taxon>
        <taxon>Lymnaeoidea</taxon>
        <taxon>Lymnaeidae</taxon>
        <taxon>Lymnaea</taxon>
    </lineage>
</organism>
<feature type="transmembrane region" description="Helical" evidence="1">
    <location>
        <begin position="67"/>
        <end position="92"/>
    </location>
</feature>
<comment type="caution">
    <text evidence="2">The sequence shown here is derived from an EMBL/GenBank/DDBJ whole genome shotgun (WGS) entry which is preliminary data.</text>
</comment>
<name>A0AAV2H5Y6_LYMST</name>
<dbReference type="AlphaFoldDB" id="A0AAV2H5Y6"/>
<evidence type="ECO:0000313" key="3">
    <source>
        <dbReference type="Proteomes" id="UP001497497"/>
    </source>
</evidence>
<dbReference type="Proteomes" id="UP001497497">
    <property type="component" value="Unassembled WGS sequence"/>
</dbReference>
<keyword evidence="3" id="KW-1185">Reference proteome</keyword>
<reference evidence="2 3" key="1">
    <citation type="submission" date="2024-04" db="EMBL/GenBank/DDBJ databases">
        <authorList>
            <consortium name="Genoscope - CEA"/>
            <person name="William W."/>
        </authorList>
    </citation>
    <scope>NUCLEOTIDE SEQUENCE [LARGE SCALE GENOMIC DNA]</scope>
</reference>
<accession>A0AAV2H5Y6</accession>
<dbReference type="EMBL" id="CAXITT010000041">
    <property type="protein sequence ID" value="CAL1529005.1"/>
    <property type="molecule type" value="Genomic_DNA"/>
</dbReference>
<proteinExistence type="predicted"/>
<sequence length="131" mass="14152">MPDDPLTTASGITHTIISMIYRLTVRLAVEFIKIGTLLAIITFACLTLGMVYFGLVAWAYSSFSQSLVAGGIAGVLGLVLFLVGGAVVQYVVRDLMSLTDLSVVELLKLIIKCGVRRSPREDACQEDKKVN</sequence>